<keyword evidence="3" id="KW-0902">Two-component regulatory system</keyword>
<dbReference type="GO" id="GO:0005634">
    <property type="term" value="C:nucleus"/>
    <property type="evidence" value="ECO:0007669"/>
    <property type="project" value="UniProtKB-SubCell"/>
</dbReference>
<evidence type="ECO:0000256" key="7">
    <source>
        <dbReference type="PROSITE-ProRule" id="PRU00357"/>
    </source>
</evidence>
<accession>A0A8T2RZ01</accession>
<dbReference type="SUPFAM" id="SSF52172">
    <property type="entry name" value="CheY-like"/>
    <property type="match status" value="1"/>
</dbReference>
<evidence type="ECO:0000259" key="10">
    <source>
        <dbReference type="PROSITE" id="PS51017"/>
    </source>
</evidence>
<dbReference type="InterPro" id="IPR001789">
    <property type="entry name" value="Sig_transdc_resp-reg_receiver"/>
</dbReference>
<gene>
    <name evidence="11" type="ORF">KP509_24G072900</name>
</gene>
<feature type="compositionally biased region" description="Basic and acidic residues" evidence="8">
    <location>
        <begin position="530"/>
        <end position="539"/>
    </location>
</feature>
<feature type="compositionally biased region" description="Polar residues" evidence="8">
    <location>
        <begin position="177"/>
        <end position="196"/>
    </location>
</feature>
<dbReference type="Proteomes" id="UP000825935">
    <property type="component" value="Chromosome 24"/>
</dbReference>
<dbReference type="Pfam" id="PF06203">
    <property type="entry name" value="CCT"/>
    <property type="match status" value="1"/>
</dbReference>
<evidence type="ECO:0000313" key="11">
    <source>
        <dbReference type="EMBL" id="KAH7300643.1"/>
    </source>
</evidence>
<keyword evidence="5 7" id="KW-0539">Nucleus</keyword>
<dbReference type="EMBL" id="CM035429">
    <property type="protein sequence ID" value="KAH7300643.1"/>
    <property type="molecule type" value="Genomic_DNA"/>
</dbReference>
<comment type="subcellular location">
    <subcellularLocation>
        <location evidence="1 7">Nucleus</location>
    </subcellularLocation>
</comment>
<dbReference type="PROSITE" id="PS50110">
    <property type="entry name" value="RESPONSE_REGULATORY"/>
    <property type="match status" value="1"/>
</dbReference>
<keyword evidence="12" id="KW-1185">Reference proteome</keyword>
<dbReference type="InterPro" id="IPR011006">
    <property type="entry name" value="CheY-like_superfamily"/>
</dbReference>
<dbReference type="PROSITE" id="PS51017">
    <property type="entry name" value="CCT"/>
    <property type="match status" value="1"/>
</dbReference>
<evidence type="ECO:0000256" key="8">
    <source>
        <dbReference type="SAM" id="MobiDB-lite"/>
    </source>
</evidence>
<dbReference type="GO" id="GO:0048511">
    <property type="term" value="P:rhythmic process"/>
    <property type="evidence" value="ECO:0007669"/>
    <property type="project" value="UniProtKB-KW"/>
</dbReference>
<evidence type="ECO:0000256" key="3">
    <source>
        <dbReference type="ARBA" id="ARBA00023012"/>
    </source>
</evidence>
<evidence type="ECO:0000256" key="6">
    <source>
        <dbReference type="PROSITE-ProRule" id="PRU00169"/>
    </source>
</evidence>
<proteinExistence type="inferred from homology"/>
<protein>
    <submittedName>
        <fullName evidence="11">Uncharacterized protein</fullName>
    </submittedName>
</protein>
<dbReference type="Pfam" id="PF00072">
    <property type="entry name" value="Response_reg"/>
    <property type="match status" value="1"/>
</dbReference>
<dbReference type="InterPro" id="IPR045279">
    <property type="entry name" value="ARR-like"/>
</dbReference>
<evidence type="ECO:0000259" key="9">
    <source>
        <dbReference type="PROSITE" id="PS50110"/>
    </source>
</evidence>
<dbReference type="InterPro" id="IPR010402">
    <property type="entry name" value="CCT_domain"/>
</dbReference>
<evidence type="ECO:0000313" key="12">
    <source>
        <dbReference type="Proteomes" id="UP000825935"/>
    </source>
</evidence>
<dbReference type="PANTHER" id="PTHR43874:SF125">
    <property type="entry name" value="TWO-COMPONENT RESPONSE REGULATOR-LIKE APRR7"/>
    <property type="match status" value="1"/>
</dbReference>
<feature type="compositionally biased region" description="Basic and acidic residues" evidence="8">
    <location>
        <begin position="199"/>
        <end position="210"/>
    </location>
</feature>
<feature type="compositionally biased region" description="Polar residues" evidence="8">
    <location>
        <begin position="385"/>
        <end position="400"/>
    </location>
</feature>
<name>A0A8T2RZ01_CERRI</name>
<feature type="region of interest" description="Disordered" evidence="8">
    <location>
        <begin position="627"/>
        <end position="655"/>
    </location>
</feature>
<sequence>MGHATKDDASLSSNSSDQTLSCKSWERFLPKHPLHVLLVEEDSSTSQVVCALLSKCGYEVSCATDGAKAWDLLENSEKLFDLILADAMIQVQSEIDLLTKIMSSDAHRDIPVIMMSAHDSLDMVFKCLLKGAKDFLVKPLRKNELRNLWQHVWRRNHAAGGTGSPGDVCTKKREPSRSLSSRDVSNDNFSVSSGVNDQDVIKDNKDTQESCKKYEGNQGVSYKGKDAFDIYGSNSKAGMELHYGGRDRFHIGVEARGALGTLHQKLDLSGVKSSETLIEPVCSESGLDNDARKSTHGCQVSLGFDTKVKETLPVCKIENNSSRNHGVWQSDCSAFSKYICSRTSPQQSCIVRSTSSPNDKVTCASDSNGNLLAADGVRLPTDTCTRSTDRTMTPGHSSTLHFPKATHLQNGGQFSGTPAFPCRTSVCDESCKQVQGNCFSSFCSTSTNGSPVLQFNKDISFLKAKRLNRQRDGQVSGSTAGSTWCSTACDKEDLSSHAGKLSQISTTNEGFDNMKENATLFEPATYSRVDKRASNDGSDRGSNVLEDYTTAPPQDGCSLSAWTTNESGRMSMDVHVTHAYDETDAQDHRPVVYDQTSSFREAAILKFHQKRKLRCFEKKVRYQSRKKLAEQRPRVKGQFVKRAAPDIPTEMNTRS</sequence>
<dbReference type="GO" id="GO:0000160">
    <property type="term" value="P:phosphorelay signal transduction system"/>
    <property type="evidence" value="ECO:0007669"/>
    <property type="project" value="UniProtKB-KW"/>
</dbReference>
<dbReference type="GO" id="GO:0009736">
    <property type="term" value="P:cytokinin-activated signaling pathway"/>
    <property type="evidence" value="ECO:0007669"/>
    <property type="project" value="InterPro"/>
</dbReference>
<evidence type="ECO:0000256" key="2">
    <source>
        <dbReference type="ARBA" id="ARBA00010330"/>
    </source>
</evidence>
<evidence type="ECO:0000256" key="4">
    <source>
        <dbReference type="ARBA" id="ARBA00023108"/>
    </source>
</evidence>
<comment type="caution">
    <text evidence="11">The sequence shown here is derived from an EMBL/GenBank/DDBJ whole genome shotgun (WGS) entry which is preliminary data.</text>
</comment>
<keyword evidence="4" id="KW-0090">Biological rhythms</keyword>
<feature type="region of interest" description="Disordered" evidence="8">
    <location>
        <begin position="530"/>
        <end position="550"/>
    </location>
</feature>
<dbReference type="SMART" id="SM00448">
    <property type="entry name" value="REC"/>
    <property type="match status" value="1"/>
</dbReference>
<comment type="similarity">
    <text evidence="2">Belongs to the ARR-like family.</text>
</comment>
<dbReference type="OrthoDB" id="60033at2759"/>
<dbReference type="PANTHER" id="PTHR43874">
    <property type="entry name" value="TWO-COMPONENT RESPONSE REGULATOR"/>
    <property type="match status" value="1"/>
</dbReference>
<keyword evidence="6" id="KW-0597">Phosphoprotein</keyword>
<evidence type="ECO:0000256" key="1">
    <source>
        <dbReference type="ARBA" id="ARBA00004123"/>
    </source>
</evidence>
<feature type="domain" description="CCT" evidence="10">
    <location>
        <begin position="600"/>
        <end position="642"/>
    </location>
</feature>
<feature type="modified residue" description="4-aspartylphosphate" evidence="6">
    <location>
        <position position="86"/>
    </location>
</feature>
<feature type="region of interest" description="Disordered" evidence="8">
    <location>
        <begin position="385"/>
        <end position="404"/>
    </location>
</feature>
<organism evidence="11 12">
    <name type="scientific">Ceratopteris richardii</name>
    <name type="common">Triangle waterfern</name>
    <dbReference type="NCBI Taxonomy" id="49495"/>
    <lineage>
        <taxon>Eukaryota</taxon>
        <taxon>Viridiplantae</taxon>
        <taxon>Streptophyta</taxon>
        <taxon>Embryophyta</taxon>
        <taxon>Tracheophyta</taxon>
        <taxon>Polypodiopsida</taxon>
        <taxon>Polypodiidae</taxon>
        <taxon>Polypodiales</taxon>
        <taxon>Pteridineae</taxon>
        <taxon>Pteridaceae</taxon>
        <taxon>Parkerioideae</taxon>
        <taxon>Ceratopteris</taxon>
    </lineage>
</organism>
<dbReference type="Gene3D" id="3.40.50.2300">
    <property type="match status" value="1"/>
</dbReference>
<dbReference type="AlphaFoldDB" id="A0A8T2RZ01"/>
<evidence type="ECO:0000256" key="5">
    <source>
        <dbReference type="ARBA" id="ARBA00023242"/>
    </source>
</evidence>
<reference evidence="11" key="1">
    <citation type="submission" date="2021-08" db="EMBL/GenBank/DDBJ databases">
        <title>WGS assembly of Ceratopteris richardii.</title>
        <authorList>
            <person name="Marchant D.B."/>
            <person name="Chen G."/>
            <person name="Jenkins J."/>
            <person name="Shu S."/>
            <person name="Leebens-Mack J."/>
            <person name="Grimwood J."/>
            <person name="Schmutz J."/>
            <person name="Soltis P."/>
            <person name="Soltis D."/>
            <person name="Chen Z.-H."/>
        </authorList>
    </citation>
    <scope>NUCLEOTIDE SEQUENCE</scope>
    <source>
        <strain evidence="11">Whitten #5841</strain>
        <tissue evidence="11">Leaf</tissue>
    </source>
</reference>
<feature type="domain" description="Response regulatory" evidence="9">
    <location>
        <begin position="35"/>
        <end position="153"/>
    </location>
</feature>
<feature type="region of interest" description="Disordered" evidence="8">
    <location>
        <begin position="160"/>
        <end position="210"/>
    </location>
</feature>